<dbReference type="AlphaFoldDB" id="A0A6I1HM41"/>
<feature type="region of interest" description="Disordered" evidence="1">
    <location>
        <begin position="1"/>
        <end position="32"/>
    </location>
</feature>
<dbReference type="NCBIfam" id="TIGR03501">
    <property type="entry name" value="GlyGly_CTERM"/>
    <property type="match status" value="1"/>
</dbReference>
<evidence type="ECO:0000313" key="3">
    <source>
        <dbReference type="Proteomes" id="UP000468717"/>
    </source>
</evidence>
<keyword evidence="3" id="KW-1185">Reference proteome</keyword>
<proteinExistence type="predicted"/>
<dbReference type="InterPro" id="IPR020008">
    <property type="entry name" value="GlyGly_CTERM"/>
</dbReference>
<evidence type="ECO:0000256" key="1">
    <source>
        <dbReference type="SAM" id="MobiDB-lite"/>
    </source>
</evidence>
<dbReference type="Proteomes" id="UP000468717">
    <property type="component" value="Unassembled WGS sequence"/>
</dbReference>
<gene>
    <name evidence="2" type="ORF">GCN75_28605</name>
</gene>
<evidence type="ECO:0000313" key="2">
    <source>
        <dbReference type="EMBL" id="KAB8057716.1"/>
    </source>
</evidence>
<accession>A0A6I1HM41</accession>
<comment type="caution">
    <text evidence="2">The sequence shown here is derived from an EMBL/GenBank/DDBJ whole genome shotgun (WGS) entry which is preliminary data.</text>
</comment>
<protein>
    <submittedName>
        <fullName evidence="2">GlyGly-CTERM sorting domain-containing protein</fullName>
    </submittedName>
</protein>
<dbReference type="EMBL" id="WFLI01000078">
    <property type="protein sequence ID" value="KAB8057716.1"/>
    <property type="molecule type" value="Genomic_DNA"/>
</dbReference>
<name>A0A6I1HM41_9BURK</name>
<reference evidence="2 3" key="1">
    <citation type="submission" date="2019-10" db="EMBL/GenBank/DDBJ databases">
        <title>Three novel species isolated from a subtropical stream in China.</title>
        <authorList>
            <person name="Lu H."/>
        </authorList>
    </citation>
    <scope>NUCLEOTIDE SEQUENCE [LARGE SCALE GENOMIC DNA]</scope>
    <source>
        <strain evidence="2 3">FT13W</strain>
    </source>
</reference>
<feature type="non-terminal residue" evidence="2">
    <location>
        <position position="1"/>
    </location>
</feature>
<organism evidence="2 3">
    <name type="scientific">Janthinobacterium violaceinigrum</name>
    <dbReference type="NCBI Taxonomy" id="2654252"/>
    <lineage>
        <taxon>Bacteria</taxon>
        <taxon>Pseudomonadati</taxon>
        <taxon>Pseudomonadota</taxon>
        <taxon>Betaproteobacteria</taxon>
        <taxon>Burkholderiales</taxon>
        <taxon>Oxalobacteraceae</taxon>
        <taxon>Janthinobacterium</taxon>
    </lineage>
</organism>
<sequence length="52" mass="5839">HGAGRRAQPGRHASRQRALGAPGPQDRPVRRLTSWPSALTLPGCWRRRRARC</sequence>